<name>A0A653QZT0_BACAB</name>
<dbReference type="AlphaFoldDB" id="A0A653QZT0"/>
<evidence type="ECO:0000313" key="2">
    <source>
        <dbReference type="Proteomes" id="UP000433089"/>
    </source>
</evidence>
<protein>
    <submittedName>
        <fullName evidence="1">Uncharacterized protein</fullName>
    </submittedName>
</protein>
<organism evidence="1 2">
    <name type="scientific">Bacillus altitudinis</name>
    <dbReference type="NCBI Taxonomy" id="293387"/>
    <lineage>
        <taxon>Bacteria</taxon>
        <taxon>Bacillati</taxon>
        <taxon>Bacillota</taxon>
        <taxon>Bacilli</taxon>
        <taxon>Bacillales</taxon>
        <taxon>Bacillaceae</taxon>
        <taxon>Bacillus</taxon>
    </lineage>
</organism>
<sequence length="38" mass="4290">MSACTLFCVSTYRAFTGNEILTALVKFKLVINHVKKNK</sequence>
<dbReference type="EMBL" id="CABWLH010000009">
    <property type="protein sequence ID" value="VXB47527.1"/>
    <property type="molecule type" value="Genomic_DNA"/>
</dbReference>
<accession>A0A653QZT0</accession>
<evidence type="ECO:0000313" key="1">
    <source>
        <dbReference type="EMBL" id="VXB47527.1"/>
    </source>
</evidence>
<proteinExistence type="predicted"/>
<reference evidence="1 2" key="1">
    <citation type="submission" date="2019-10" db="EMBL/GenBank/DDBJ databases">
        <authorList>
            <person name="Karimi E."/>
        </authorList>
    </citation>
    <scope>NUCLEOTIDE SEQUENCE [LARGE SCALE GENOMIC DNA]</scope>
    <source>
        <strain evidence="1">Bacillus sp. 348</strain>
    </source>
</reference>
<dbReference type="Proteomes" id="UP000433089">
    <property type="component" value="Unassembled WGS sequence"/>
</dbReference>
<gene>
    <name evidence="1" type="ORF">BACI348_40805</name>
</gene>